<dbReference type="PANTHER" id="PTHR13083">
    <property type="entry name" value="WD REPEAT-CONTAINING PROTEIN 91"/>
    <property type="match status" value="1"/>
</dbReference>
<keyword evidence="8" id="KW-1185">Reference proteome</keyword>
<comment type="subcellular location">
    <subcellularLocation>
        <location evidence="1">Early endosome</location>
    </subcellularLocation>
    <subcellularLocation>
        <location evidence="2">Late endosome</location>
    </subcellularLocation>
</comment>
<gene>
    <name evidence="7" type="ORF">Agub_g8144</name>
</gene>
<feature type="region of interest" description="Disordered" evidence="5">
    <location>
        <begin position="192"/>
        <end position="272"/>
    </location>
</feature>
<evidence type="ECO:0000256" key="4">
    <source>
        <dbReference type="ARBA" id="ARBA00022753"/>
    </source>
</evidence>
<dbReference type="GO" id="GO:0031901">
    <property type="term" value="C:early endosome membrane"/>
    <property type="evidence" value="ECO:0007669"/>
    <property type="project" value="TreeGrafter"/>
</dbReference>
<evidence type="ECO:0000256" key="2">
    <source>
        <dbReference type="ARBA" id="ARBA00004603"/>
    </source>
</evidence>
<dbReference type="Proteomes" id="UP001054857">
    <property type="component" value="Unassembled WGS sequence"/>
</dbReference>
<dbReference type="GO" id="GO:0045022">
    <property type="term" value="P:early endosome to late endosome transport"/>
    <property type="evidence" value="ECO:0007669"/>
    <property type="project" value="InterPro"/>
</dbReference>
<accession>A0AAD3HN85</accession>
<evidence type="ECO:0000313" key="7">
    <source>
        <dbReference type="EMBL" id="GFR46550.1"/>
    </source>
</evidence>
<evidence type="ECO:0000259" key="6">
    <source>
        <dbReference type="Pfam" id="PF23138"/>
    </source>
</evidence>
<reference evidence="7 8" key="1">
    <citation type="journal article" date="2021" name="Sci. Rep.">
        <title>Genome sequencing of the multicellular alga Astrephomene provides insights into convergent evolution of germ-soma differentiation.</title>
        <authorList>
            <person name="Yamashita S."/>
            <person name="Yamamoto K."/>
            <person name="Matsuzaki R."/>
            <person name="Suzuki S."/>
            <person name="Yamaguchi H."/>
            <person name="Hirooka S."/>
            <person name="Minakuchi Y."/>
            <person name="Miyagishima S."/>
            <person name="Kawachi M."/>
            <person name="Toyoda A."/>
            <person name="Nozaki H."/>
        </authorList>
    </citation>
    <scope>NUCLEOTIDE SEQUENCE [LARGE SCALE GENOMIC DNA]</scope>
    <source>
        <strain evidence="7 8">NIES-4017</strain>
    </source>
</reference>
<evidence type="ECO:0000256" key="3">
    <source>
        <dbReference type="ARBA" id="ARBA00006128"/>
    </source>
</evidence>
<evidence type="ECO:0000256" key="5">
    <source>
        <dbReference type="SAM" id="MobiDB-lite"/>
    </source>
</evidence>
<dbReference type="InterPro" id="IPR039724">
    <property type="entry name" value="WDR91"/>
</dbReference>
<dbReference type="GO" id="GO:0031902">
    <property type="term" value="C:late endosome membrane"/>
    <property type="evidence" value="ECO:0007669"/>
    <property type="project" value="TreeGrafter"/>
</dbReference>
<feature type="compositionally biased region" description="Acidic residues" evidence="5">
    <location>
        <begin position="242"/>
        <end position="260"/>
    </location>
</feature>
<proteinExistence type="inferred from homology"/>
<dbReference type="EMBL" id="BMAR01000014">
    <property type="protein sequence ID" value="GFR46550.1"/>
    <property type="molecule type" value="Genomic_DNA"/>
</dbReference>
<feature type="compositionally biased region" description="Low complexity" evidence="5">
    <location>
        <begin position="207"/>
        <end position="216"/>
    </location>
</feature>
<keyword evidence="4" id="KW-0967">Endosome</keyword>
<organism evidence="7 8">
    <name type="scientific">Astrephomene gubernaculifera</name>
    <dbReference type="NCBI Taxonomy" id="47775"/>
    <lineage>
        <taxon>Eukaryota</taxon>
        <taxon>Viridiplantae</taxon>
        <taxon>Chlorophyta</taxon>
        <taxon>core chlorophytes</taxon>
        <taxon>Chlorophyceae</taxon>
        <taxon>CS clade</taxon>
        <taxon>Chlamydomonadales</taxon>
        <taxon>Astrephomenaceae</taxon>
        <taxon>Astrephomene</taxon>
    </lineage>
</organism>
<feature type="domain" description="ARMC9 CTLH-like" evidence="6">
    <location>
        <begin position="106"/>
        <end position="171"/>
    </location>
</feature>
<sequence length="272" mass="30638">MDSLPYVDLLFKEYLLFRGFTATLQSFNTELDADRCCGFQAEALCELIFGQLLPQCRTSHLMQLLDLLGERLFSRSDGRFEGAVERMQVALIKAALVACVQCGRQDKVGEFFREQGDALLSGPEAGLWRQWAALAFVPSPRKDPAFQAYFSPEWLSLLEVSLRNLLSQALSALPLPAVLRFNSDRLHRRALQQQSPNRQDNHHHQQQEQPVGQQQQPQPPHPQPPRHRHGRTLSLEAWHAIDEDEMAAEEAEEGNEEDGEALGAAMETGEVA</sequence>
<comment type="caution">
    <text evidence="7">The sequence shown here is derived from an EMBL/GenBank/DDBJ whole genome shotgun (WGS) entry which is preliminary data.</text>
</comment>
<name>A0AAD3HN85_9CHLO</name>
<dbReference type="PANTHER" id="PTHR13083:SF3">
    <property type="entry name" value="WD REPEAT-CONTAINING PROTEIN 91"/>
    <property type="match status" value="1"/>
</dbReference>
<protein>
    <recommendedName>
        <fullName evidence="6">ARMC9 CTLH-like domain-containing protein</fullName>
    </recommendedName>
</protein>
<dbReference type="GO" id="GO:0051898">
    <property type="term" value="P:negative regulation of phosphatidylinositol 3-kinase/protein kinase B signal transduction"/>
    <property type="evidence" value="ECO:0007669"/>
    <property type="project" value="InterPro"/>
</dbReference>
<evidence type="ECO:0000256" key="1">
    <source>
        <dbReference type="ARBA" id="ARBA00004412"/>
    </source>
</evidence>
<feature type="non-terminal residue" evidence="7">
    <location>
        <position position="1"/>
    </location>
</feature>
<dbReference type="AlphaFoldDB" id="A0AAD3HN85"/>
<comment type="similarity">
    <text evidence="3">Belongs to the WD repeat WDR91 family.</text>
</comment>
<dbReference type="Pfam" id="PF23138">
    <property type="entry name" value="CTLH_Armc9"/>
    <property type="match status" value="1"/>
</dbReference>
<dbReference type="GO" id="GO:0141039">
    <property type="term" value="F:phosphatidylinositol 3-kinase inhibitor activity"/>
    <property type="evidence" value="ECO:0007669"/>
    <property type="project" value="InterPro"/>
</dbReference>
<evidence type="ECO:0000313" key="8">
    <source>
        <dbReference type="Proteomes" id="UP001054857"/>
    </source>
</evidence>
<dbReference type="InterPro" id="IPR056327">
    <property type="entry name" value="ARMC9_CTLH-like_dom"/>
</dbReference>